<dbReference type="InterPro" id="IPR050708">
    <property type="entry name" value="T6SS_VgrG/RHS"/>
</dbReference>
<feature type="region of interest" description="Disordered" evidence="2">
    <location>
        <begin position="300"/>
        <end position="331"/>
    </location>
</feature>
<evidence type="ECO:0000313" key="10">
    <source>
        <dbReference type="EMBL" id="QNV20595.1"/>
    </source>
</evidence>
<dbReference type="EMBL" id="NEPB01000021">
    <property type="protein sequence ID" value="PRN34592.1"/>
    <property type="molecule type" value="Genomic_DNA"/>
</dbReference>
<dbReference type="OMA" id="NNDPMSF"/>
<evidence type="ECO:0000313" key="6">
    <source>
        <dbReference type="EMBL" id="MBD0220338.1"/>
    </source>
</evidence>
<sequence length="1635" mass="185866">MSGKTEVVKPLTEVAIKDVSHSKQKIDSWLQSHTHQIVTLDLVASVMGTVPIIGNVMAAIDVVSDICYIYDKGFQNADIMDWTTMGIDLIGVAPIPGTTAIRTSARPALFLVRQEVKRVGKAALGEAVIVVISNHLNDQVAGDIEKFCKTGLNKLNSILATCGATVQNATTQINGGIVRVVTKGQIFTNAGSNASRAQQQAAGVIKGIKSGDLTRAGKNLVYMTENWGKALIKTGANSNAKVASSLVPAHLKQPILNVGATINKIGITANTKIKGLGNTAQPQTIGWLFDVLRMSASKFRKKKSAQVKPTQTTQVKHDKKNNKLEKSNDEHAATHNANACKNCKGGTTHSITFALGTEFLNHIDAQIHPLLIEQFSRTYVSNLYQYDQSIFGARWITPFTTKIVRCSSYNVHHPKEPIEQDGWEYIGSDGRPVRLPELKVGQSYYDEVETFTYTVISPEIRAISYGVSETRFYQKYKNEFRLASIERQNGFSIGLRYDHELENSDSYLSDIIFKQQQQILAHVALQINDAQKVVAAWLVEEGQLIRQLSAYQYNEQDDLIKATNEFAASYEYQYQAHLLTRYTDLTHRGMNLKWDGVLPSSKAIEEWADDYSSATKLDWDENVRVTSVMDIDGNVTEYYYGITGYTYRIIYPDNLQEWFFRDQAKNITSHIATDGTETSYTYDERGNVLSMVQADGSTFYYEYDEKDNLIGFVDAEQGRWFKEYDASGNIIKEIDPLKRETVYAYNAMGLVTSITDAKGGKKTLKYDDRGNLISYTDCSGKETKWHYDDRGRVKFIENALKQKVEYFYTELTTELRQPIAKGLPLNAFGQLEKIKHADGAEEHFIHDAEGRLLVHIDPKGQQTRYEYDAAGLITKRTDPLNQTLKYQWDRLSRLKRLINENGASYEFVYDAAGRLVKEIDFDGKETVYAYDEYNGRLTTSIEVASTYGQDFKDRAAPKDRIQQFIFDSMGRLEQRTAGYGYQGQELEEKQTEEFSYDGLGNLVQAKNAETNLQWFYDAAGNLIKEHHQDVVTQKTAVWKHVYDELNNRTTTIRPDGQKIDWLSYGSGHVYGMALNGEDVVSFERDDLHRETLRHYANGLSQQQSYDEVGRLTQQLMLSGHDKGYQAQTQNNAIQHTNQLIERLYHYDKTGELTLIKDTRRGAIHYKYDPVGRLLEATSKLGKETFNFDPASNILERYNSTKEQSSQHISDEKGYGYNRLVNNIVQEYLDQQYQYDAFGQLIRQKSSQGDLNLEWDVFGRLVRSRNNQYTAEYRYDALGRRIQKRSKHHHTGQEQNISYGWDGDTLAYESSADLTKHYFYEKDSFVPLLQAAYHHPIELHQTQDWSDKTYSIYKDPLWNTVKQSQGFDDVWFYHCDHLGTPQEMSDQTGAIIWKAEYKAWGECKLEQTNSDFFEKSEIISNNIRFQGQYFDEETGLHYNRYRYYSPYVGRFISKDPIGLLGGFNVYAYTANPVQWVDPYGLAPCSLVRYKPDKVTPQAGSRQDAIDRAWSLEKQLIQTTGTGTRDWSKAELDTILRTPSGSGKGHLSSVMSNLGYTGHHINSVKNNGALGESWKGDPRNIVFLENPKHPNSSPMPNAYNEHFHSKQGHRGSTTNVSRGRLIDRQAMINQFNKGCSI</sequence>
<dbReference type="STRING" id="1096995.BJAB07104_01429"/>
<evidence type="ECO:0000313" key="11">
    <source>
        <dbReference type="Proteomes" id="UP000237823"/>
    </source>
</evidence>
<dbReference type="InterPro" id="IPR022385">
    <property type="entry name" value="Rhs_assc_core"/>
</dbReference>
<evidence type="ECO:0000256" key="2">
    <source>
        <dbReference type="SAM" id="MobiDB-lite"/>
    </source>
</evidence>
<evidence type="ECO:0000313" key="12">
    <source>
        <dbReference type="Proteomes" id="UP000516419"/>
    </source>
</evidence>
<evidence type="ECO:0000313" key="9">
    <source>
        <dbReference type="EMBL" id="PRN34592.1"/>
    </source>
</evidence>
<dbReference type="Proteomes" id="UP000516419">
    <property type="component" value="Chromosome"/>
</dbReference>
<reference evidence="9 11" key="1">
    <citation type="submission" date="2017-04" db="EMBL/GenBank/DDBJ databases">
        <title>Comparison of Acinetobacter baumannii whole genome sequences from two major hospitals in Kuwait.</title>
        <authorList>
            <person name="Nasser K."/>
            <person name="Habibi N."/>
            <person name="Khan M.W."/>
            <person name="Purohit P."/>
            <person name="Al-Obaid I."/>
            <person name="Dhar R."/>
            <person name="Al-Fouzan W."/>
            <person name="Mustafa A.S."/>
        </authorList>
    </citation>
    <scope>NUCLEOTIDE SEQUENCE [LARGE SCALE GENOMIC DNA]</scope>
    <source>
        <strain evidence="9 11">KUFAR57</strain>
    </source>
</reference>
<dbReference type="PANTHER" id="PTHR32305">
    <property type="match status" value="1"/>
</dbReference>
<name>A0A237WZ97_ACIBA</name>
<dbReference type="EMBL" id="VMBB01000009">
    <property type="protein sequence ID" value="MDR8260379.1"/>
    <property type="molecule type" value="Genomic_DNA"/>
</dbReference>
<dbReference type="KEGG" id="abw:BL01_13430"/>
<organism evidence="6 13">
    <name type="scientific">Acinetobacter baumannii</name>
    <dbReference type="NCBI Taxonomy" id="470"/>
    <lineage>
        <taxon>Bacteria</taxon>
        <taxon>Pseudomonadati</taxon>
        <taxon>Pseudomonadota</taxon>
        <taxon>Gammaproteobacteria</taxon>
        <taxon>Moraxellales</taxon>
        <taxon>Moraxellaceae</taxon>
        <taxon>Acinetobacter</taxon>
        <taxon>Acinetobacter calcoaceticus/baumannii complex</taxon>
    </lineage>
</organism>
<proteinExistence type="predicted"/>
<feature type="domain" description="RHS protein conserved region" evidence="3">
    <location>
        <begin position="1369"/>
        <end position="1402"/>
    </location>
</feature>
<dbReference type="InterPro" id="IPR031325">
    <property type="entry name" value="RHS_repeat"/>
</dbReference>
<dbReference type="InterPro" id="IPR006530">
    <property type="entry name" value="YD"/>
</dbReference>
<dbReference type="InterPro" id="IPR001826">
    <property type="entry name" value="RHS"/>
</dbReference>
<reference evidence="7" key="2">
    <citation type="submission" date="2019-07" db="EMBL/GenBank/DDBJ databases">
        <title>Biological characteristics of mucoid Acinetobacter baumannii from a general hospital in China.</title>
        <authorList>
            <person name="Hua X."/>
            <person name="Yu Y."/>
        </authorList>
    </citation>
    <scope>NUCLEOTIDE SEQUENCE [LARGE SCALE GENOMIC DNA]</scope>
    <source>
        <strain evidence="7">N41</strain>
        <strain evidence="8">N8</strain>
    </source>
</reference>
<feature type="domain" description="Teneurin-like YD-shell" evidence="5">
    <location>
        <begin position="1133"/>
        <end position="1298"/>
    </location>
</feature>
<dbReference type="NCBIfam" id="TIGR03696">
    <property type="entry name" value="Rhs_assc_core"/>
    <property type="match status" value="1"/>
</dbReference>
<dbReference type="RefSeq" id="WP_000015582.1">
    <property type="nucleotide sequence ID" value="NZ_AP024415.1"/>
</dbReference>
<dbReference type="InterPro" id="IPR056823">
    <property type="entry name" value="TEN-like_YD-shell"/>
</dbReference>
<evidence type="ECO:0000259" key="4">
    <source>
        <dbReference type="Pfam" id="PF15636"/>
    </source>
</evidence>
<protein>
    <submittedName>
        <fullName evidence="6">RHS domain-containing protein</fullName>
    </submittedName>
    <submittedName>
        <fullName evidence="7">Type IV secretion protein Rhs</fullName>
    </submittedName>
</protein>
<evidence type="ECO:0000313" key="13">
    <source>
        <dbReference type="Proteomes" id="UP000634608"/>
    </source>
</evidence>
<dbReference type="Pfam" id="PF03527">
    <property type="entry name" value="RHS"/>
    <property type="match status" value="1"/>
</dbReference>
<accession>A0A237WZ97</accession>
<feature type="domain" description="Tox-GHH" evidence="4">
    <location>
        <begin position="1499"/>
        <end position="1537"/>
    </location>
</feature>
<reference evidence="10 12" key="4">
    <citation type="submission" date="2020-09" db="EMBL/GenBank/DDBJ databases">
        <title>Carbapenem-Resistant Acinetobacter baumannii devoid of typical resistance factors.</title>
        <authorList>
            <person name="Hoffmann M."/>
            <person name="Luo Y."/>
            <person name="Strain E."/>
            <person name="Rand H."/>
            <person name="Javkar K.G."/>
        </authorList>
    </citation>
    <scope>NUCLEOTIDE SEQUENCE [LARGE SCALE GENOMIC DNA]</scope>
    <source>
        <strain evidence="10 12">CFSAN093705</strain>
    </source>
</reference>
<dbReference type="Proteomes" id="UP000634608">
    <property type="component" value="Unassembled WGS sequence"/>
</dbReference>
<gene>
    <name evidence="9" type="ORF">B9W25_10965</name>
    <name evidence="8" type="ORF">FPK63_16490</name>
    <name evidence="7" type="ORF">FPK87_07800</name>
    <name evidence="10" type="ORF">FQZ18_12550</name>
    <name evidence="6" type="ORF">IAG11_10580</name>
</gene>
<feature type="compositionally biased region" description="Basic and acidic residues" evidence="2">
    <location>
        <begin position="321"/>
        <end position="331"/>
    </location>
</feature>
<dbReference type="PANTHER" id="PTHR32305:SF15">
    <property type="entry name" value="PROTEIN RHSA-RELATED"/>
    <property type="match status" value="1"/>
</dbReference>
<evidence type="ECO:0000256" key="1">
    <source>
        <dbReference type="ARBA" id="ARBA00022737"/>
    </source>
</evidence>
<evidence type="ECO:0000259" key="3">
    <source>
        <dbReference type="Pfam" id="PF03527"/>
    </source>
</evidence>
<evidence type="ECO:0000313" key="7">
    <source>
        <dbReference type="EMBL" id="MDR8260379.1"/>
    </source>
</evidence>
<feature type="domain" description="Teneurin-like YD-shell" evidence="5">
    <location>
        <begin position="640"/>
        <end position="811"/>
    </location>
</feature>
<dbReference type="InterPro" id="IPR028916">
    <property type="entry name" value="Tox-GHH_dom"/>
</dbReference>
<evidence type="ECO:0000313" key="8">
    <source>
        <dbReference type="EMBL" id="MDR8432666.1"/>
    </source>
</evidence>
<dbReference type="EMBL" id="CP061525">
    <property type="protein sequence ID" value="QNV20595.1"/>
    <property type="molecule type" value="Genomic_DNA"/>
</dbReference>
<keyword evidence="1" id="KW-0677">Repeat</keyword>
<dbReference type="Pfam" id="PF15636">
    <property type="entry name" value="Tox-GHH"/>
    <property type="match status" value="1"/>
</dbReference>
<dbReference type="CDD" id="cd20743">
    <property type="entry name" value="FIX_RhsA-like"/>
    <property type="match status" value="1"/>
</dbReference>
<dbReference type="EMBL" id="JACSVK010000022">
    <property type="protein sequence ID" value="MBD0220338.1"/>
    <property type="molecule type" value="Genomic_DNA"/>
</dbReference>
<evidence type="ECO:0000259" key="5">
    <source>
        <dbReference type="Pfam" id="PF25023"/>
    </source>
</evidence>
<dbReference type="NCBIfam" id="TIGR01643">
    <property type="entry name" value="YD_repeat_2x"/>
    <property type="match status" value="9"/>
</dbReference>
<dbReference type="Proteomes" id="UP000237823">
    <property type="component" value="Unassembled WGS sequence"/>
</dbReference>
<dbReference type="Pfam" id="PF05593">
    <property type="entry name" value="RHS_repeat"/>
    <property type="match status" value="2"/>
</dbReference>
<dbReference type="Gene3D" id="2.180.10.10">
    <property type="entry name" value="RHS repeat-associated core"/>
    <property type="match status" value="3"/>
</dbReference>
<dbReference type="EMBL" id="VMAF01000031">
    <property type="protein sequence ID" value="MDR8432666.1"/>
    <property type="molecule type" value="Genomic_DNA"/>
</dbReference>
<dbReference type="Pfam" id="PF25023">
    <property type="entry name" value="TEN_YD-shell"/>
    <property type="match status" value="2"/>
</dbReference>
<reference evidence="6" key="3">
    <citation type="submission" date="2020-08" db="EMBL/GenBank/DDBJ databases">
        <title>Diversity of carbapenem-resistant Acinetobacter baumannii and bacteriophage-mediated spread of the Oxa23 carbapenemase.</title>
        <authorList>
            <person name="Abouelfetouh A."/>
            <person name="Mattock J."/>
            <person name="Turner D."/>
            <person name="Li E."/>
            <person name="Evans B.A."/>
        </authorList>
    </citation>
    <scope>NUCLEOTIDE SEQUENCE</scope>
    <source>
        <strain evidence="6">A86</strain>
    </source>
</reference>